<name>A0A1H7NZK7_9GAMM</name>
<dbReference type="OrthoDB" id="5741693at2"/>
<feature type="compositionally biased region" description="Polar residues" evidence="1">
    <location>
        <begin position="1"/>
        <end position="22"/>
    </location>
</feature>
<dbReference type="EMBL" id="FOBC01000008">
    <property type="protein sequence ID" value="SEL28478.1"/>
    <property type="molecule type" value="Genomic_DNA"/>
</dbReference>
<dbReference type="PANTHER" id="PTHR37166:SF1">
    <property type="entry name" value="PROTEIN FLAG"/>
    <property type="match status" value="1"/>
</dbReference>
<evidence type="ECO:0000313" key="2">
    <source>
        <dbReference type="EMBL" id="SEL28478.1"/>
    </source>
</evidence>
<keyword evidence="2" id="KW-0966">Cell projection</keyword>
<reference evidence="3" key="1">
    <citation type="submission" date="2016-10" db="EMBL/GenBank/DDBJ databases">
        <authorList>
            <person name="Varghese N."/>
            <person name="Submissions S."/>
        </authorList>
    </citation>
    <scope>NUCLEOTIDE SEQUENCE [LARGE SCALE GENOMIC DNA]</scope>
    <source>
        <strain evidence="3">CGMCC 1.9150</strain>
    </source>
</reference>
<dbReference type="STRING" id="650850.SAMN04488129_108134"/>
<dbReference type="SUPFAM" id="SSF160214">
    <property type="entry name" value="FlaG-like"/>
    <property type="match status" value="1"/>
</dbReference>
<feature type="region of interest" description="Disordered" evidence="1">
    <location>
        <begin position="1"/>
        <end position="53"/>
    </location>
</feature>
<evidence type="ECO:0000256" key="1">
    <source>
        <dbReference type="SAM" id="MobiDB-lite"/>
    </source>
</evidence>
<keyword evidence="2" id="KW-0969">Cilium</keyword>
<sequence>MTSPLTDATSSPQASPFSSLTAHQRLESMLGNLPPPGGVVAQGASGAEPISKDALVEPTRRINEVLRPYGLEFELSEETSRLITRIVDRDNGEVIRQIPAEEVLKISERMEELQGLLIRLEA</sequence>
<gene>
    <name evidence="2" type="ORF">SAMN04488129_108134</name>
</gene>
<dbReference type="RefSeq" id="WP_089712564.1">
    <property type="nucleotide sequence ID" value="NZ_FOBC01000008.1"/>
</dbReference>
<dbReference type="AlphaFoldDB" id="A0A1H7NZK7"/>
<dbReference type="Pfam" id="PF03646">
    <property type="entry name" value="FlaG"/>
    <property type="match status" value="1"/>
</dbReference>
<keyword evidence="3" id="KW-1185">Reference proteome</keyword>
<dbReference type="PANTHER" id="PTHR37166">
    <property type="entry name" value="PROTEIN FLAG"/>
    <property type="match status" value="1"/>
</dbReference>
<dbReference type="Proteomes" id="UP000198807">
    <property type="component" value="Unassembled WGS sequence"/>
</dbReference>
<evidence type="ECO:0000313" key="3">
    <source>
        <dbReference type="Proteomes" id="UP000198807"/>
    </source>
</evidence>
<proteinExistence type="predicted"/>
<keyword evidence="2" id="KW-0282">Flagellum</keyword>
<dbReference type="Gene3D" id="3.30.160.170">
    <property type="entry name" value="FlaG-like"/>
    <property type="match status" value="1"/>
</dbReference>
<accession>A0A1H7NZK7</accession>
<dbReference type="InterPro" id="IPR005186">
    <property type="entry name" value="FlaG"/>
</dbReference>
<protein>
    <submittedName>
        <fullName evidence="2">Flagellar protein FlaG</fullName>
    </submittedName>
</protein>
<organism evidence="2 3">
    <name type="scientific">Halomonas daqiaonensis</name>
    <dbReference type="NCBI Taxonomy" id="650850"/>
    <lineage>
        <taxon>Bacteria</taxon>
        <taxon>Pseudomonadati</taxon>
        <taxon>Pseudomonadota</taxon>
        <taxon>Gammaproteobacteria</taxon>
        <taxon>Oceanospirillales</taxon>
        <taxon>Halomonadaceae</taxon>
        <taxon>Halomonas</taxon>
    </lineage>
</organism>
<dbReference type="InterPro" id="IPR035924">
    <property type="entry name" value="FlaG-like_sf"/>
</dbReference>